<feature type="domain" description="COQ9 C-terminal" evidence="10">
    <location>
        <begin position="188"/>
        <end position="258"/>
    </location>
</feature>
<dbReference type="InterPro" id="IPR013718">
    <property type="entry name" value="COQ9_C"/>
</dbReference>
<evidence type="ECO:0000256" key="6">
    <source>
        <dbReference type="ARBA" id="ARBA00023121"/>
    </source>
</evidence>
<dbReference type="UniPathway" id="UPA00232"/>
<evidence type="ECO:0000256" key="4">
    <source>
        <dbReference type="ARBA" id="ARBA00022688"/>
    </source>
</evidence>
<sequence>MAAFAFRELSTIRAFITFNGIRLSWSTTPRHFQSTDSPSGQGTSSGQVQDDQSTAQQNQGSRKSSTQSENDYDRDIARQILAASIPFVNKSGWTKAALSEGAETLGYAGIAHGMFPLGGVELVNYFYTSCNEKLVEKLKQEYESLPEGKSPDPEVVVCNAVEARLRMITPHIDRWPEAMVLLSIPRNVPTSLANLLTLVDDICYYSGDRSVDVRWYGRRIGLATVYKMTELYFIQDQSEDHKATWKFLQQRVEEAVQLQRILHEAGISPKIALDTISATFDAARSILRIR</sequence>
<dbReference type="PANTHER" id="PTHR21427:SF19">
    <property type="entry name" value="UBIQUINONE BIOSYNTHESIS PROTEIN COQ9, MITOCHONDRIAL"/>
    <property type="match status" value="1"/>
</dbReference>
<dbReference type="Proteomes" id="UP000515158">
    <property type="component" value="Unplaced"/>
</dbReference>
<feature type="region of interest" description="Disordered" evidence="9">
    <location>
        <begin position="29"/>
        <end position="71"/>
    </location>
</feature>
<evidence type="ECO:0000256" key="8">
    <source>
        <dbReference type="RuleBase" id="RU366063"/>
    </source>
</evidence>
<comment type="subcellular location">
    <subcellularLocation>
        <location evidence="1 8">Mitochondrion</location>
    </subcellularLocation>
</comment>
<keyword evidence="6 8" id="KW-0446">Lipid-binding</keyword>
<dbReference type="OrthoDB" id="619536at2759"/>
<keyword evidence="11" id="KW-1185">Reference proteome</keyword>
<evidence type="ECO:0000256" key="1">
    <source>
        <dbReference type="ARBA" id="ARBA00004173"/>
    </source>
</evidence>
<keyword evidence="4 8" id="KW-0831">Ubiquinone biosynthesis</keyword>
<dbReference type="Gene3D" id="1.10.357.10">
    <property type="entry name" value="Tetracycline Repressor, domain 2"/>
    <property type="match status" value="1"/>
</dbReference>
<comment type="similarity">
    <text evidence="3 8">Belongs to the COQ9 family.</text>
</comment>
<dbReference type="AlphaFoldDB" id="A0A6P8ZXK3"/>
<dbReference type="Pfam" id="PF08511">
    <property type="entry name" value="COQ9"/>
    <property type="match status" value="1"/>
</dbReference>
<keyword evidence="7 8" id="KW-0496">Mitochondrion</keyword>
<organism evidence="12">
    <name type="scientific">Thrips palmi</name>
    <name type="common">Melon thrips</name>
    <dbReference type="NCBI Taxonomy" id="161013"/>
    <lineage>
        <taxon>Eukaryota</taxon>
        <taxon>Metazoa</taxon>
        <taxon>Ecdysozoa</taxon>
        <taxon>Arthropoda</taxon>
        <taxon>Hexapoda</taxon>
        <taxon>Insecta</taxon>
        <taxon>Pterygota</taxon>
        <taxon>Neoptera</taxon>
        <taxon>Paraneoptera</taxon>
        <taxon>Thysanoptera</taxon>
        <taxon>Terebrantia</taxon>
        <taxon>Thripoidea</taxon>
        <taxon>Thripidae</taxon>
        <taxon>Thrips</taxon>
    </lineage>
</organism>
<evidence type="ECO:0000256" key="2">
    <source>
        <dbReference type="ARBA" id="ARBA00004749"/>
    </source>
</evidence>
<proteinExistence type="inferred from homology"/>
<feature type="compositionally biased region" description="Polar residues" evidence="9">
    <location>
        <begin position="29"/>
        <end position="69"/>
    </location>
</feature>
<comment type="function">
    <text evidence="8">Membrane-associated protein that warps the membrane surface to access and bind aromatic isoprenes with high specificity, including ubiquinone (CoQ) isoprene intermediates and presents them directly to Coq7, therefore facilitating the Coq7-mediated hydroxylase step. Participates in the biosynthesis of coenzyme Q, also named ubiquinone, an essential lipid-soluble electron transporter for aerobic cellular respiration.</text>
</comment>
<protein>
    <recommendedName>
        <fullName evidence="8">Ubiquinone biosynthesis protein</fullName>
    </recommendedName>
</protein>
<dbReference type="PANTHER" id="PTHR21427">
    <property type="entry name" value="UBIQUINONE BIOSYNTHESIS PROTEIN COQ9, MITOCHONDRIAL"/>
    <property type="match status" value="1"/>
</dbReference>
<evidence type="ECO:0000259" key="10">
    <source>
        <dbReference type="Pfam" id="PF08511"/>
    </source>
</evidence>
<dbReference type="FunFam" id="1.10.357.10:FF:000004">
    <property type="entry name" value="Ubiquinone biosynthesis protein COQ9, mitochondrial"/>
    <property type="match status" value="1"/>
</dbReference>
<dbReference type="GO" id="GO:0005743">
    <property type="term" value="C:mitochondrial inner membrane"/>
    <property type="evidence" value="ECO:0007669"/>
    <property type="project" value="TreeGrafter"/>
</dbReference>
<comment type="pathway">
    <text evidence="2 8">Cofactor biosynthesis; ubiquinone biosynthesis.</text>
</comment>
<reference evidence="12" key="1">
    <citation type="submission" date="2025-08" db="UniProtKB">
        <authorList>
            <consortium name="RefSeq"/>
        </authorList>
    </citation>
    <scope>IDENTIFICATION</scope>
    <source>
        <tissue evidence="12">Total insect</tissue>
    </source>
</reference>
<evidence type="ECO:0000256" key="3">
    <source>
        <dbReference type="ARBA" id="ARBA00010766"/>
    </source>
</evidence>
<evidence type="ECO:0000256" key="7">
    <source>
        <dbReference type="ARBA" id="ARBA00023128"/>
    </source>
</evidence>
<keyword evidence="5" id="KW-0809">Transit peptide</keyword>
<dbReference type="InterPro" id="IPR012762">
    <property type="entry name" value="Ubiq_biosynth_COQ9"/>
</dbReference>
<dbReference type="GO" id="GO:0008289">
    <property type="term" value="F:lipid binding"/>
    <property type="evidence" value="ECO:0007669"/>
    <property type="project" value="UniProtKB-UniRule"/>
</dbReference>
<accession>A0A6P8ZXK3</accession>
<dbReference type="NCBIfam" id="TIGR02396">
    <property type="entry name" value="diverge_rpsU"/>
    <property type="match status" value="1"/>
</dbReference>
<evidence type="ECO:0000256" key="5">
    <source>
        <dbReference type="ARBA" id="ARBA00022946"/>
    </source>
</evidence>
<name>A0A6P8ZXK3_THRPL</name>
<dbReference type="GeneID" id="117650317"/>
<evidence type="ECO:0000313" key="12">
    <source>
        <dbReference type="RefSeq" id="XP_034249556.1"/>
    </source>
</evidence>
<evidence type="ECO:0000313" key="11">
    <source>
        <dbReference type="Proteomes" id="UP000515158"/>
    </source>
</evidence>
<evidence type="ECO:0000256" key="9">
    <source>
        <dbReference type="SAM" id="MobiDB-lite"/>
    </source>
</evidence>
<dbReference type="GO" id="GO:0006744">
    <property type="term" value="P:ubiquinone biosynthetic process"/>
    <property type="evidence" value="ECO:0007669"/>
    <property type="project" value="UniProtKB-UniRule"/>
</dbReference>
<gene>
    <name evidence="12" type="primary">LOC117650317</name>
</gene>
<dbReference type="RefSeq" id="XP_034249556.1">
    <property type="nucleotide sequence ID" value="XM_034393665.1"/>
</dbReference>